<dbReference type="EMBL" id="KE747817">
    <property type="protein sequence ID" value="RMZ69102.1"/>
    <property type="molecule type" value="Genomic_DNA"/>
</dbReference>
<reference evidence="1 2" key="1">
    <citation type="journal article" date="2014" name="PLoS ONE">
        <title>De novo Genome Assembly of the Fungal Plant Pathogen Pyrenophora semeniperda.</title>
        <authorList>
            <person name="Soliai M.M."/>
            <person name="Meyer S.E."/>
            <person name="Udall J.A."/>
            <person name="Elzinga D.E."/>
            <person name="Hermansen R.A."/>
            <person name="Bodily P.M."/>
            <person name="Hart A.A."/>
            <person name="Coleman C.E."/>
        </authorList>
    </citation>
    <scope>NUCLEOTIDE SEQUENCE [LARGE SCALE GENOMIC DNA]</scope>
    <source>
        <strain evidence="1 2">CCB06</strain>
        <tissue evidence="1">Mycelium</tissue>
    </source>
</reference>
<organism evidence="1 2">
    <name type="scientific">Pyrenophora seminiperda CCB06</name>
    <dbReference type="NCBI Taxonomy" id="1302712"/>
    <lineage>
        <taxon>Eukaryota</taxon>
        <taxon>Fungi</taxon>
        <taxon>Dikarya</taxon>
        <taxon>Ascomycota</taxon>
        <taxon>Pezizomycotina</taxon>
        <taxon>Dothideomycetes</taxon>
        <taxon>Pleosporomycetidae</taxon>
        <taxon>Pleosporales</taxon>
        <taxon>Pleosporineae</taxon>
        <taxon>Pleosporaceae</taxon>
        <taxon>Pyrenophora</taxon>
    </lineage>
</organism>
<dbReference type="OrthoDB" id="409625at2759"/>
<gene>
    <name evidence="1" type="ORF">GMOD_00003018</name>
</gene>
<protein>
    <submittedName>
        <fullName evidence="1">Uncharacterized protein</fullName>
    </submittedName>
</protein>
<dbReference type="Proteomes" id="UP000265663">
    <property type="component" value="Unassembled WGS sequence"/>
</dbReference>
<evidence type="ECO:0000313" key="1">
    <source>
        <dbReference type="EMBL" id="RMZ69102.1"/>
    </source>
</evidence>
<keyword evidence="2" id="KW-1185">Reference proteome</keyword>
<dbReference type="AlphaFoldDB" id="A0A3M7M3R1"/>
<evidence type="ECO:0000313" key="2">
    <source>
        <dbReference type="Proteomes" id="UP000265663"/>
    </source>
</evidence>
<accession>A0A3M7M3R1</accession>
<proteinExistence type="predicted"/>
<name>A0A3M7M3R1_9PLEO</name>
<sequence length="87" mass="10083">MAAVAPFNPRPLLQSFARYNYATTHARASQDTLASNMKLQKCYHYHCHQKLFYLFDNHLSLLIASFHLRVYVKPSKIALQSEILSEL</sequence>